<dbReference type="EMBL" id="WWNE01000018">
    <property type="protein sequence ID" value="NBG67265.1"/>
    <property type="molecule type" value="Genomic_DNA"/>
</dbReference>
<evidence type="ECO:0000256" key="1">
    <source>
        <dbReference type="SAM" id="Phobius"/>
    </source>
</evidence>
<evidence type="ECO:0000313" key="5">
    <source>
        <dbReference type="Proteomes" id="UP000470771"/>
    </source>
</evidence>
<dbReference type="RefSeq" id="WP_160634218.1">
    <property type="nucleotide sequence ID" value="NZ_WWNE01000018.1"/>
</dbReference>
<comment type="caution">
    <text evidence="4">The sequence shown here is derived from an EMBL/GenBank/DDBJ whole genome shotgun (WGS) entry which is preliminary data.</text>
</comment>
<dbReference type="Pfam" id="PF04536">
    <property type="entry name" value="TPM_phosphatase"/>
    <property type="match status" value="1"/>
</dbReference>
<dbReference type="InterPro" id="IPR007621">
    <property type="entry name" value="TPM_dom"/>
</dbReference>
<feature type="chain" id="PRO_5026881224" evidence="2">
    <location>
        <begin position="22"/>
        <end position="270"/>
    </location>
</feature>
<accession>A0A6N9NS96</accession>
<dbReference type="PANTHER" id="PTHR30373">
    <property type="entry name" value="UPF0603 PROTEIN YGCG"/>
    <property type="match status" value="1"/>
</dbReference>
<gene>
    <name evidence="4" type="ORF">GQN54_14140</name>
</gene>
<feature type="transmembrane region" description="Helical" evidence="1">
    <location>
        <begin position="183"/>
        <end position="201"/>
    </location>
</feature>
<dbReference type="Gene3D" id="3.10.310.50">
    <property type="match status" value="1"/>
</dbReference>
<keyword evidence="2" id="KW-0732">Signal</keyword>
<organism evidence="4 5">
    <name type="scientific">Acidiluteibacter ferrifornacis</name>
    <dbReference type="NCBI Taxonomy" id="2692424"/>
    <lineage>
        <taxon>Bacteria</taxon>
        <taxon>Pseudomonadati</taxon>
        <taxon>Bacteroidota</taxon>
        <taxon>Flavobacteriia</taxon>
        <taxon>Flavobacteriales</taxon>
        <taxon>Cryomorphaceae</taxon>
        <taxon>Acidiluteibacter</taxon>
    </lineage>
</organism>
<name>A0A6N9NS96_9FLAO</name>
<keyword evidence="1" id="KW-1133">Transmembrane helix</keyword>
<proteinExistence type="predicted"/>
<feature type="signal peptide" evidence="2">
    <location>
        <begin position="1"/>
        <end position="21"/>
    </location>
</feature>
<protein>
    <submittedName>
        <fullName evidence="4">TPM domain-containing protein</fullName>
    </submittedName>
</protein>
<reference evidence="4 5" key="1">
    <citation type="submission" date="2019-12" db="EMBL/GenBank/DDBJ databases">
        <authorList>
            <person name="Zhao J."/>
        </authorList>
    </citation>
    <scope>NUCLEOTIDE SEQUENCE [LARGE SCALE GENOMIC DNA]</scope>
    <source>
        <strain evidence="4 5">S-15</strain>
    </source>
</reference>
<evidence type="ECO:0000259" key="3">
    <source>
        <dbReference type="Pfam" id="PF04536"/>
    </source>
</evidence>
<feature type="domain" description="TPM" evidence="3">
    <location>
        <begin position="35"/>
        <end position="162"/>
    </location>
</feature>
<keyword evidence="1" id="KW-0472">Membrane</keyword>
<dbReference type="Proteomes" id="UP000470771">
    <property type="component" value="Unassembled WGS sequence"/>
</dbReference>
<sequence>MIRIKQLLLFILVTLSFGAFSQDCIPERPSKARLVNDFAGVFSAHEIDLLEEKLVNFNDTTSTQIAVVTVLDLCDYDASSFAFELGEKWGVGNAEFDNGIVVLFKPKTNDSKGQIYIATGYGLEGVLPDAIGKRIVEKEMIPLFKQGAIYQGINRGTSVIIDIVGGEYSSEAYQKKSNKPIPVFPFIFVLFIIFLFVFSAVKRAKTYSLGHDVSFWTALWLMGSANRSHRGSWNNFNSGGGGFGGFGGGGGGFGGFGGGSFGGGGAGGSW</sequence>
<dbReference type="AlphaFoldDB" id="A0A6N9NS96"/>
<dbReference type="PANTHER" id="PTHR30373:SF2">
    <property type="entry name" value="UPF0603 PROTEIN YGCG"/>
    <property type="match status" value="1"/>
</dbReference>
<evidence type="ECO:0000256" key="2">
    <source>
        <dbReference type="SAM" id="SignalP"/>
    </source>
</evidence>
<keyword evidence="1" id="KW-0812">Transmembrane</keyword>
<evidence type="ECO:0000313" key="4">
    <source>
        <dbReference type="EMBL" id="NBG67265.1"/>
    </source>
</evidence>
<keyword evidence="5" id="KW-1185">Reference proteome</keyword>